<dbReference type="RefSeq" id="WP_025392841.1">
    <property type="nucleotide sequence ID" value="NZ_FMYU01000007.1"/>
</dbReference>
<dbReference type="PRINTS" id="PR01727">
    <property type="entry name" value="DNABINDINGHU"/>
</dbReference>
<dbReference type="SUPFAM" id="SSF47729">
    <property type="entry name" value="IHF-like DNA-binding proteins"/>
    <property type="match status" value="1"/>
</dbReference>
<evidence type="ECO:0000256" key="4">
    <source>
        <dbReference type="RuleBase" id="RU003939"/>
    </source>
</evidence>
<organism evidence="5 6">
    <name type="scientific">Desulfurella multipotens</name>
    <dbReference type="NCBI Taxonomy" id="79269"/>
    <lineage>
        <taxon>Bacteria</taxon>
        <taxon>Pseudomonadati</taxon>
        <taxon>Campylobacterota</taxon>
        <taxon>Desulfurellia</taxon>
        <taxon>Desulfurellales</taxon>
        <taxon>Desulfurellaceae</taxon>
        <taxon>Desulfurella</taxon>
    </lineage>
</organism>
<dbReference type="GO" id="GO:0003677">
    <property type="term" value="F:DNA binding"/>
    <property type="evidence" value="ECO:0007669"/>
    <property type="project" value="UniProtKB-KW"/>
</dbReference>
<gene>
    <name evidence="5" type="ORF">SAMN05660835_01113</name>
</gene>
<dbReference type="AlphaFoldDB" id="A0A1G6N4Q3"/>
<dbReference type="CDD" id="cd13831">
    <property type="entry name" value="HU"/>
    <property type="match status" value="1"/>
</dbReference>
<evidence type="ECO:0000256" key="1">
    <source>
        <dbReference type="ARBA" id="ARBA00010529"/>
    </source>
</evidence>
<dbReference type="PROSITE" id="PS00045">
    <property type="entry name" value="HISTONE_LIKE"/>
    <property type="match status" value="1"/>
</dbReference>
<dbReference type="OrthoDB" id="9804203at2"/>
<evidence type="ECO:0000256" key="2">
    <source>
        <dbReference type="ARBA" id="ARBA00023067"/>
    </source>
</evidence>
<keyword evidence="3 5" id="KW-0238">DNA-binding</keyword>
<reference evidence="6" key="1">
    <citation type="submission" date="2016-10" db="EMBL/GenBank/DDBJ databases">
        <authorList>
            <person name="Varghese N."/>
            <person name="Submissions S."/>
        </authorList>
    </citation>
    <scope>NUCLEOTIDE SEQUENCE [LARGE SCALE GENOMIC DNA]</scope>
    <source>
        <strain evidence="6">DSM 8415</strain>
    </source>
</reference>
<name>A0A1G6N4Q3_9BACT</name>
<dbReference type="PANTHER" id="PTHR33175:SF3">
    <property type="entry name" value="DNA-BINDING PROTEIN HU-BETA"/>
    <property type="match status" value="1"/>
</dbReference>
<dbReference type="InterPro" id="IPR020816">
    <property type="entry name" value="Histone-like_DNA-bd_CS"/>
</dbReference>
<dbReference type="GO" id="GO:0030527">
    <property type="term" value="F:structural constituent of chromatin"/>
    <property type="evidence" value="ECO:0007669"/>
    <property type="project" value="InterPro"/>
</dbReference>
<dbReference type="EMBL" id="FMYU01000007">
    <property type="protein sequence ID" value="SDC62800.1"/>
    <property type="molecule type" value="Genomic_DNA"/>
</dbReference>
<dbReference type="Gene3D" id="4.10.520.10">
    <property type="entry name" value="IHF-like DNA-binding proteins"/>
    <property type="match status" value="1"/>
</dbReference>
<dbReference type="PANTHER" id="PTHR33175">
    <property type="entry name" value="DNA-BINDING PROTEIN HU"/>
    <property type="match status" value="1"/>
</dbReference>
<keyword evidence="2" id="KW-0226">DNA condensation</keyword>
<sequence>MTKADLIEKVASATQMKKTDVKKVVDAIIDETMSAVSKGGKVSLTGFGTFYLSQRKERSGRNPRTGEKITIKGFNLPAFKVGKVFKELANK</sequence>
<dbReference type="GO" id="GO:0030261">
    <property type="term" value="P:chromosome condensation"/>
    <property type="evidence" value="ECO:0007669"/>
    <property type="project" value="UniProtKB-KW"/>
</dbReference>
<evidence type="ECO:0000313" key="6">
    <source>
        <dbReference type="Proteomes" id="UP000199411"/>
    </source>
</evidence>
<comment type="similarity">
    <text evidence="1 4">Belongs to the bacterial histone-like protein family.</text>
</comment>
<protein>
    <submittedName>
        <fullName evidence="5">DNA-binding protein HU-beta</fullName>
    </submittedName>
</protein>
<proteinExistence type="inferred from homology"/>
<dbReference type="InterPro" id="IPR010992">
    <property type="entry name" value="IHF-like_DNA-bd_dom_sf"/>
</dbReference>
<dbReference type="InterPro" id="IPR000119">
    <property type="entry name" value="Hist_DNA-bd"/>
</dbReference>
<dbReference type="Pfam" id="PF00216">
    <property type="entry name" value="Bac_DNA_binding"/>
    <property type="match status" value="1"/>
</dbReference>
<keyword evidence="6" id="KW-1185">Reference proteome</keyword>
<accession>A0A1G6N4Q3</accession>
<evidence type="ECO:0000256" key="3">
    <source>
        <dbReference type="ARBA" id="ARBA00023125"/>
    </source>
</evidence>
<evidence type="ECO:0000313" key="5">
    <source>
        <dbReference type="EMBL" id="SDC62800.1"/>
    </source>
</evidence>
<dbReference type="SMART" id="SM00411">
    <property type="entry name" value="BHL"/>
    <property type="match status" value="1"/>
</dbReference>
<dbReference type="Proteomes" id="UP000199411">
    <property type="component" value="Unassembled WGS sequence"/>
</dbReference>